<keyword evidence="1" id="KW-0472">Membrane</keyword>
<dbReference type="Pfam" id="PF04020">
    <property type="entry name" value="Phage_holin_4_2"/>
    <property type="match status" value="1"/>
</dbReference>
<evidence type="ECO:0000256" key="1">
    <source>
        <dbReference type="SAM" id="Phobius"/>
    </source>
</evidence>
<dbReference type="Proteomes" id="UP000886748">
    <property type="component" value="Unassembled WGS sequence"/>
</dbReference>
<dbReference type="InterPro" id="IPR007165">
    <property type="entry name" value="Phage_holin_4_2"/>
</dbReference>
<keyword evidence="1" id="KW-1133">Transmembrane helix</keyword>
<evidence type="ECO:0000313" key="3">
    <source>
        <dbReference type="Proteomes" id="UP000886748"/>
    </source>
</evidence>
<proteinExistence type="predicted"/>
<dbReference type="PANTHER" id="PTHR37309:SF1">
    <property type="entry name" value="SLR0284 PROTEIN"/>
    <property type="match status" value="1"/>
</dbReference>
<name>A0A9D1N170_9CLOT</name>
<accession>A0A9D1N170</accession>
<dbReference type="PROSITE" id="PS51257">
    <property type="entry name" value="PROKAR_LIPOPROTEIN"/>
    <property type="match status" value="1"/>
</dbReference>
<feature type="transmembrane region" description="Helical" evidence="1">
    <location>
        <begin position="29"/>
        <end position="49"/>
    </location>
</feature>
<gene>
    <name evidence="2" type="ORF">IAD26_07035</name>
</gene>
<dbReference type="EMBL" id="DVOD01000052">
    <property type="protein sequence ID" value="HIU92869.1"/>
    <property type="molecule type" value="Genomic_DNA"/>
</dbReference>
<organism evidence="2 3">
    <name type="scientific">Candidatus Limenecus avicola</name>
    <dbReference type="NCBI Taxonomy" id="2840847"/>
    <lineage>
        <taxon>Bacteria</taxon>
        <taxon>Bacillati</taxon>
        <taxon>Bacillota</taxon>
        <taxon>Clostridia</taxon>
        <taxon>Eubacteriales</taxon>
        <taxon>Clostridiaceae</taxon>
        <taxon>Clostridiaceae incertae sedis</taxon>
        <taxon>Candidatus Limenecus</taxon>
    </lineage>
</organism>
<reference evidence="2" key="2">
    <citation type="journal article" date="2021" name="PeerJ">
        <title>Extensive microbial diversity within the chicken gut microbiome revealed by metagenomics and culture.</title>
        <authorList>
            <person name="Gilroy R."/>
            <person name="Ravi A."/>
            <person name="Getino M."/>
            <person name="Pursley I."/>
            <person name="Horton D.L."/>
            <person name="Alikhan N.F."/>
            <person name="Baker D."/>
            <person name="Gharbi K."/>
            <person name="Hall N."/>
            <person name="Watson M."/>
            <person name="Adriaenssens E.M."/>
            <person name="Foster-Nyarko E."/>
            <person name="Jarju S."/>
            <person name="Secka A."/>
            <person name="Antonio M."/>
            <person name="Oren A."/>
            <person name="Chaudhuri R.R."/>
            <person name="La Ragione R."/>
            <person name="Hildebrand F."/>
            <person name="Pallen M.J."/>
        </authorList>
    </citation>
    <scope>NUCLEOTIDE SEQUENCE</scope>
    <source>
        <strain evidence="2">CHK154-7741</strain>
    </source>
</reference>
<dbReference type="PANTHER" id="PTHR37309">
    <property type="entry name" value="SLR0284 PROTEIN"/>
    <property type="match status" value="1"/>
</dbReference>
<sequence length="108" mass="11658">MILVRWICFALALIFTAWVIPGIEVSSFLSAMFACVIIALINTFVKPVLQLVTLPINFLTVGLFSFVLNALLLMLAGWITPGLEVDGFLSALLGSIVLSIFSVGISKI</sequence>
<dbReference type="AlphaFoldDB" id="A0A9D1N170"/>
<comment type="caution">
    <text evidence="2">The sequence shown here is derived from an EMBL/GenBank/DDBJ whole genome shotgun (WGS) entry which is preliminary data.</text>
</comment>
<protein>
    <submittedName>
        <fullName evidence="2">Phage holin family protein</fullName>
    </submittedName>
</protein>
<reference evidence="2" key="1">
    <citation type="submission" date="2020-10" db="EMBL/GenBank/DDBJ databases">
        <authorList>
            <person name="Gilroy R."/>
        </authorList>
    </citation>
    <scope>NUCLEOTIDE SEQUENCE</scope>
    <source>
        <strain evidence="2">CHK154-7741</strain>
    </source>
</reference>
<evidence type="ECO:0000313" key="2">
    <source>
        <dbReference type="EMBL" id="HIU92869.1"/>
    </source>
</evidence>
<feature type="transmembrane region" description="Helical" evidence="1">
    <location>
        <begin position="56"/>
        <end position="79"/>
    </location>
</feature>
<feature type="transmembrane region" description="Helical" evidence="1">
    <location>
        <begin position="85"/>
        <end position="105"/>
    </location>
</feature>
<keyword evidence="1" id="KW-0812">Transmembrane</keyword>